<dbReference type="CDD" id="cd04232">
    <property type="entry name" value="CuRO_1_CueO_FtsP"/>
    <property type="match status" value="1"/>
</dbReference>
<evidence type="ECO:0000313" key="12">
    <source>
        <dbReference type="EMBL" id="MBB6037560.1"/>
    </source>
</evidence>
<evidence type="ECO:0000256" key="3">
    <source>
        <dbReference type="ARBA" id="ARBA00022723"/>
    </source>
</evidence>
<dbReference type="CDD" id="cd13890">
    <property type="entry name" value="CuRO_3_CueO_FtsP"/>
    <property type="match status" value="1"/>
</dbReference>
<organism evidence="12 13">
    <name type="scientific">Phytomonospora endophytica</name>
    <dbReference type="NCBI Taxonomy" id="714109"/>
    <lineage>
        <taxon>Bacteria</taxon>
        <taxon>Bacillati</taxon>
        <taxon>Actinomycetota</taxon>
        <taxon>Actinomycetes</taxon>
        <taxon>Micromonosporales</taxon>
        <taxon>Micromonosporaceae</taxon>
        <taxon>Phytomonospora</taxon>
    </lineage>
</organism>
<name>A0A841G069_9ACTN</name>
<dbReference type="Gene3D" id="2.60.40.420">
    <property type="entry name" value="Cupredoxins - blue copper proteins"/>
    <property type="match status" value="3"/>
</dbReference>
<dbReference type="GO" id="GO:0016491">
    <property type="term" value="F:oxidoreductase activity"/>
    <property type="evidence" value="ECO:0007669"/>
    <property type="project" value="UniProtKB-KW"/>
</dbReference>
<dbReference type="InterPro" id="IPR008972">
    <property type="entry name" value="Cupredoxin"/>
</dbReference>
<feature type="domain" description="Plastocyanin-like" evidence="10">
    <location>
        <begin position="380"/>
        <end position="497"/>
    </location>
</feature>
<dbReference type="CDD" id="cd13867">
    <property type="entry name" value="CuRO_2_CueO_FtsP"/>
    <property type="match status" value="1"/>
</dbReference>
<evidence type="ECO:0000256" key="6">
    <source>
        <dbReference type="ARBA" id="ARBA00041027"/>
    </source>
</evidence>
<gene>
    <name evidence="12" type="ORF">HNR73_005436</name>
</gene>
<comment type="caution">
    <text evidence="12">The sequence shown here is derived from an EMBL/GenBank/DDBJ whole genome shotgun (WGS) entry which is preliminary data.</text>
</comment>
<accession>A0A841G069</accession>
<protein>
    <recommendedName>
        <fullName evidence="6">Multicopper oxidase CueO</fullName>
        <ecNumber evidence="5">1.16.3.4</ecNumber>
    </recommendedName>
    <alternativeName>
        <fullName evidence="7">Copper efflux oxidase</fullName>
    </alternativeName>
    <alternativeName>
        <fullName evidence="8">Cuprous oxidase</fullName>
    </alternativeName>
</protein>
<sequence length="514" mass="56158">MTTPIPARPVKRRRLLKTALIGAPALLVAGAGGLGIAYASAVTDTSGEIDFKNPLNVPPLAESTVDAEGRRVFELTLRSGSRQFKDGAATGTWGFNGDYLGPTIRAARGETVLFNIHNTLGETTSVHWHGMHLPPTADGGPHQSVHAGTTWSPSWKVDQPAASLWYHPHPHGETARHVYRGLAGMFIVDDEESAALALPKTYGVDDFPVIVQDRSFDGDNQFDESSGLFTNVGILGEEILVNGTYAPYLEATTTRVRLRLLNGSGSRVFNFGFTDGRGFALIGTDGGLRAEPHGTNRIQLSPAERAEIVVDVAPGEKVILRSYAAEDLDIDPFSQRFDGGDDVFDVLELRGAATLTESPAVPGKLVDVPKLDVDKSTETRKFQLSGFNLNGKSMDMDRIDFGVEKGTVEIWELENGDQQFHNFHVHDVQFQVLKVNGENPPEHLRGWKDTVYLRPGGKTKIAMEFKDFADPDMPYMCHCHVLYHEDQGLMGQFVVLEKGQKVGKPPKDGGHEGH</sequence>
<evidence type="ECO:0000256" key="9">
    <source>
        <dbReference type="ARBA" id="ARBA00048092"/>
    </source>
</evidence>
<dbReference type="InterPro" id="IPR006311">
    <property type="entry name" value="TAT_signal"/>
</dbReference>
<dbReference type="EMBL" id="JACHGT010000012">
    <property type="protein sequence ID" value="MBB6037560.1"/>
    <property type="molecule type" value="Genomic_DNA"/>
</dbReference>
<dbReference type="RefSeq" id="WP_239122338.1">
    <property type="nucleotide sequence ID" value="NZ_BONT01000085.1"/>
</dbReference>
<dbReference type="EC" id="1.16.3.4" evidence="5"/>
<dbReference type="AlphaFoldDB" id="A0A841G069"/>
<keyword evidence="13" id="KW-1185">Reference proteome</keyword>
<dbReference type="PANTHER" id="PTHR48267:SF1">
    <property type="entry name" value="BILIRUBIN OXIDASE"/>
    <property type="match status" value="1"/>
</dbReference>
<dbReference type="Pfam" id="PF07732">
    <property type="entry name" value="Cu-oxidase_3"/>
    <property type="match status" value="1"/>
</dbReference>
<reference evidence="12 13" key="1">
    <citation type="submission" date="2020-08" db="EMBL/GenBank/DDBJ databases">
        <title>Genomic Encyclopedia of Type Strains, Phase IV (KMG-IV): sequencing the most valuable type-strain genomes for metagenomic binning, comparative biology and taxonomic classification.</title>
        <authorList>
            <person name="Goeker M."/>
        </authorList>
    </citation>
    <scope>NUCLEOTIDE SEQUENCE [LARGE SCALE GENOMIC DNA]</scope>
    <source>
        <strain evidence="12 13">YIM 65646</strain>
    </source>
</reference>
<dbReference type="InterPro" id="IPR011706">
    <property type="entry name" value="Cu-oxidase_C"/>
</dbReference>
<dbReference type="SUPFAM" id="SSF49503">
    <property type="entry name" value="Cupredoxins"/>
    <property type="match status" value="3"/>
</dbReference>
<comment type="catalytic activity">
    <reaction evidence="9">
        <text>4 Cu(+) + O2 + 4 H(+) = 4 Cu(2+) + 2 H2O</text>
        <dbReference type="Rhea" id="RHEA:30083"/>
        <dbReference type="ChEBI" id="CHEBI:15377"/>
        <dbReference type="ChEBI" id="CHEBI:15378"/>
        <dbReference type="ChEBI" id="CHEBI:15379"/>
        <dbReference type="ChEBI" id="CHEBI:29036"/>
        <dbReference type="ChEBI" id="CHEBI:49552"/>
        <dbReference type="EC" id="1.16.3.4"/>
    </reaction>
    <physiologicalReaction direction="left-to-right" evidence="9">
        <dbReference type="Rhea" id="RHEA:30084"/>
    </physiologicalReaction>
</comment>
<evidence type="ECO:0000256" key="5">
    <source>
        <dbReference type="ARBA" id="ARBA00038978"/>
    </source>
</evidence>
<keyword evidence="3" id="KW-0479">Metal-binding</keyword>
<evidence type="ECO:0000256" key="4">
    <source>
        <dbReference type="ARBA" id="ARBA00023002"/>
    </source>
</evidence>
<dbReference type="PROSITE" id="PS00080">
    <property type="entry name" value="MULTICOPPER_OXIDASE2"/>
    <property type="match status" value="1"/>
</dbReference>
<dbReference type="Pfam" id="PF07731">
    <property type="entry name" value="Cu-oxidase_2"/>
    <property type="match status" value="1"/>
</dbReference>
<evidence type="ECO:0000256" key="8">
    <source>
        <dbReference type="ARBA" id="ARBA00043090"/>
    </source>
</evidence>
<evidence type="ECO:0000256" key="2">
    <source>
        <dbReference type="ARBA" id="ARBA00011245"/>
    </source>
</evidence>
<evidence type="ECO:0000259" key="10">
    <source>
        <dbReference type="Pfam" id="PF07731"/>
    </source>
</evidence>
<dbReference type="InterPro" id="IPR045087">
    <property type="entry name" value="Cu-oxidase_fam"/>
</dbReference>
<dbReference type="PANTHER" id="PTHR48267">
    <property type="entry name" value="CUPREDOXIN SUPERFAMILY PROTEIN"/>
    <property type="match status" value="1"/>
</dbReference>
<comment type="similarity">
    <text evidence="1">Belongs to the multicopper oxidase family.</text>
</comment>
<dbReference type="InterPro" id="IPR002355">
    <property type="entry name" value="Cu_oxidase_Cu_BS"/>
</dbReference>
<keyword evidence="4" id="KW-0560">Oxidoreductase</keyword>
<dbReference type="InterPro" id="IPR011707">
    <property type="entry name" value="Cu-oxidase-like_N"/>
</dbReference>
<evidence type="ECO:0000259" key="11">
    <source>
        <dbReference type="Pfam" id="PF07732"/>
    </source>
</evidence>
<evidence type="ECO:0000313" key="13">
    <source>
        <dbReference type="Proteomes" id="UP000548476"/>
    </source>
</evidence>
<dbReference type="GO" id="GO:0005507">
    <property type="term" value="F:copper ion binding"/>
    <property type="evidence" value="ECO:0007669"/>
    <property type="project" value="InterPro"/>
</dbReference>
<evidence type="ECO:0000256" key="1">
    <source>
        <dbReference type="ARBA" id="ARBA00010609"/>
    </source>
</evidence>
<proteinExistence type="inferred from homology"/>
<dbReference type="Proteomes" id="UP000548476">
    <property type="component" value="Unassembled WGS sequence"/>
</dbReference>
<feature type="domain" description="Plastocyanin-like" evidence="11">
    <location>
        <begin position="80"/>
        <end position="192"/>
    </location>
</feature>
<dbReference type="PROSITE" id="PS51318">
    <property type="entry name" value="TAT"/>
    <property type="match status" value="1"/>
</dbReference>
<comment type="subunit">
    <text evidence="2">Monomer.</text>
</comment>
<evidence type="ECO:0000256" key="7">
    <source>
        <dbReference type="ARBA" id="ARBA00042896"/>
    </source>
</evidence>